<evidence type="ECO:0000256" key="3">
    <source>
        <dbReference type="ARBA" id="ARBA00022801"/>
    </source>
</evidence>
<dbReference type="CDD" id="cd14791">
    <property type="entry name" value="GH36"/>
    <property type="match status" value="1"/>
</dbReference>
<dbReference type="PIRSF" id="PIRSF005536">
    <property type="entry name" value="Agal"/>
    <property type="match status" value="1"/>
</dbReference>
<name>A0A7S9QDU6_9RHOB</name>
<dbReference type="InterPro" id="IPR013780">
    <property type="entry name" value="Glyco_hydro_b"/>
</dbReference>
<dbReference type="Gene3D" id="2.70.98.60">
    <property type="entry name" value="alpha-galactosidase from lactobacil brevis"/>
    <property type="match status" value="1"/>
</dbReference>
<evidence type="ECO:0000256" key="5">
    <source>
        <dbReference type="PIRSR" id="PIRSR005536-1"/>
    </source>
</evidence>
<feature type="active site" description="Proton donor" evidence="5">
    <location>
        <position position="475"/>
    </location>
</feature>
<dbReference type="EMBL" id="CP064942">
    <property type="protein sequence ID" value="QPH55265.1"/>
    <property type="molecule type" value="Genomic_DNA"/>
</dbReference>
<dbReference type="InterPro" id="IPR031704">
    <property type="entry name" value="Glyco_hydro_36_N"/>
</dbReference>
<dbReference type="InterPro" id="IPR038417">
    <property type="entry name" value="Alpga-gal_N_sf"/>
</dbReference>
<dbReference type="Pfam" id="PF02065">
    <property type="entry name" value="Melibiase"/>
    <property type="match status" value="1"/>
</dbReference>
<dbReference type="GO" id="GO:0016052">
    <property type="term" value="P:carbohydrate catabolic process"/>
    <property type="evidence" value="ECO:0007669"/>
    <property type="project" value="InterPro"/>
</dbReference>
<feature type="domain" description="Glycosyl hydrolase family 36 C-terminal" evidence="6">
    <location>
        <begin position="575"/>
        <end position="655"/>
    </location>
</feature>
<dbReference type="InterPro" id="IPR031705">
    <property type="entry name" value="Glyco_hydro_36_C"/>
</dbReference>
<dbReference type="InterPro" id="IPR013785">
    <property type="entry name" value="Aldolase_TIM"/>
</dbReference>
<dbReference type="InterPro" id="IPR017853">
    <property type="entry name" value="GH"/>
</dbReference>
<keyword evidence="4" id="KW-0326">Glycosidase</keyword>
<dbReference type="Gene3D" id="2.60.40.1180">
    <property type="entry name" value="Golgi alpha-mannosidase II"/>
    <property type="match status" value="1"/>
</dbReference>
<evidence type="ECO:0000259" key="6">
    <source>
        <dbReference type="Pfam" id="PF16874"/>
    </source>
</evidence>
<dbReference type="FunFam" id="3.20.20.70:FF:000118">
    <property type="entry name" value="Alpha-galactosidase"/>
    <property type="match status" value="1"/>
</dbReference>
<sequence length="670" mass="74842">MIQCWRLDTADTTLVLASHNGRLPEVLHFGARLPDGESLVALWRAGMADVTGGMLDERPPMTICPMQEDVFPGAQGCDANLQFRLKDAAEGEGTLTLTYADGDAEYRLEAQADADTGVLTLTAHYRGLEIGWLTAPAFPVPPSSDHFITYGGKWIGEFQEKRVPWTTGTHTREVRDGRTSHEAFPGVLIPCGDGVIAAHLGMSCGHRFVAEQLPDGRRQVQFGPMLGRRETEVTAGPLYLTRAPDRDGITANLHRHFTKHIRTFADPDRPRPVHYNCWEAVYFDHSLRELSDIATRAAALGAERFVLDDGWFGRRDDDTSSLGDWTVDRRKWPDGLGPLIEHVKSLGMTFGLWFEPEMVNPDSDLFRDNPHWTLGPPEQPLGRNQLVLDLSRPEVVDYLFEWIDAILTEYDIDYIKWDHNRPLPFPDHRQAAATYALIDRLRAAHPGVEIETCASGGGRIDWGILKRTSRVWLSDSNDALERMRIQAGALPWLPPCVTGSHVGPRTCHTSGRILPMELRAWVAAQRSFGFEMNLLELTPEESETLARVTTWWKANRDWLHRGTVHQLPARDPEQVAEMTVSADKSRFAVWLGQRGAPADILPDRLRLSGLDDRQYKVRMISHYDAGWLSRGDNALKSDGVQLSGTALMAFGVQPPVLTPASIIVLEGEAA</sequence>
<gene>
    <name evidence="8" type="ORF">I0K15_05855</name>
</gene>
<evidence type="ECO:0000259" key="7">
    <source>
        <dbReference type="Pfam" id="PF16875"/>
    </source>
</evidence>
<dbReference type="AlphaFoldDB" id="A0A7S9QDU6"/>
<keyword evidence="9" id="KW-1185">Reference proteome</keyword>
<comment type="catalytic activity">
    <reaction evidence="1">
        <text>Hydrolysis of terminal, non-reducing alpha-D-galactose residues in alpha-D-galactosides, including galactose oligosaccharides, galactomannans and galactolipids.</text>
        <dbReference type="EC" id="3.2.1.22"/>
    </reaction>
</comment>
<dbReference type="SUPFAM" id="SSF51445">
    <property type="entry name" value="(Trans)glycosidases"/>
    <property type="match status" value="1"/>
</dbReference>
<reference evidence="8 9" key="1">
    <citation type="submission" date="2020-11" db="EMBL/GenBank/DDBJ databases">
        <title>Description of Pontivivens ytuae sp. nov. isolated from deep sea sediment of Mariana Trench.</title>
        <authorList>
            <person name="Wang Z."/>
            <person name="Sun Q.-L."/>
            <person name="Xu X.-D."/>
            <person name="Tang Y.-Z."/>
            <person name="Zhang J."/>
        </authorList>
    </citation>
    <scope>NUCLEOTIDE SEQUENCE [LARGE SCALE GENOMIC DNA]</scope>
    <source>
        <strain evidence="8 9">MT2928</strain>
    </source>
</reference>
<dbReference type="EC" id="3.2.1.22" evidence="2"/>
<evidence type="ECO:0000256" key="2">
    <source>
        <dbReference type="ARBA" id="ARBA00012755"/>
    </source>
</evidence>
<dbReference type="PRINTS" id="PR00743">
    <property type="entry name" value="GLHYDRLASE36"/>
</dbReference>
<organism evidence="8 9">
    <name type="scientific">Pontivivens ytuae</name>
    <dbReference type="NCBI Taxonomy" id="2789856"/>
    <lineage>
        <taxon>Bacteria</taxon>
        <taxon>Pseudomonadati</taxon>
        <taxon>Pseudomonadota</taxon>
        <taxon>Alphaproteobacteria</taxon>
        <taxon>Rhodobacterales</taxon>
        <taxon>Paracoccaceae</taxon>
        <taxon>Pontivivens</taxon>
    </lineage>
</organism>
<dbReference type="PANTHER" id="PTHR43053">
    <property type="entry name" value="GLYCOSIDASE FAMILY 31"/>
    <property type="match status" value="1"/>
</dbReference>
<dbReference type="Proteomes" id="UP000594800">
    <property type="component" value="Chromosome"/>
</dbReference>
<dbReference type="RefSeq" id="WP_196104464.1">
    <property type="nucleotide sequence ID" value="NZ_CP064942.1"/>
</dbReference>
<protein>
    <recommendedName>
        <fullName evidence="2">alpha-galactosidase</fullName>
        <ecNumber evidence="2">3.2.1.22</ecNumber>
    </recommendedName>
</protein>
<accession>A0A7S9QDU6</accession>
<evidence type="ECO:0000256" key="1">
    <source>
        <dbReference type="ARBA" id="ARBA00001255"/>
    </source>
</evidence>
<dbReference type="InterPro" id="IPR050985">
    <property type="entry name" value="Alpha-glycosidase_related"/>
</dbReference>
<dbReference type="PANTHER" id="PTHR43053:SF3">
    <property type="entry name" value="ALPHA-GALACTOSIDASE C-RELATED"/>
    <property type="match status" value="1"/>
</dbReference>
<proteinExistence type="predicted"/>
<dbReference type="InterPro" id="IPR002252">
    <property type="entry name" value="Glyco_hydro_36"/>
</dbReference>
<dbReference type="KEGG" id="poz:I0K15_05855"/>
<feature type="active site" description="Nucleophile" evidence="5">
    <location>
        <position position="418"/>
    </location>
</feature>
<dbReference type="GO" id="GO:0004557">
    <property type="term" value="F:alpha-galactosidase activity"/>
    <property type="evidence" value="ECO:0007669"/>
    <property type="project" value="UniProtKB-EC"/>
</dbReference>
<dbReference type="Pfam" id="PF16875">
    <property type="entry name" value="Glyco_hydro_36N"/>
    <property type="match status" value="1"/>
</dbReference>
<feature type="domain" description="Glycosyl hydrolase family 36 N-terminal" evidence="7">
    <location>
        <begin position="92"/>
        <end position="223"/>
    </location>
</feature>
<keyword evidence="3" id="KW-0378">Hydrolase</keyword>
<evidence type="ECO:0000313" key="8">
    <source>
        <dbReference type="EMBL" id="QPH55265.1"/>
    </source>
</evidence>
<dbReference type="Pfam" id="PF16874">
    <property type="entry name" value="Glyco_hydro_36C"/>
    <property type="match status" value="1"/>
</dbReference>
<evidence type="ECO:0000256" key="4">
    <source>
        <dbReference type="ARBA" id="ARBA00023295"/>
    </source>
</evidence>
<dbReference type="Gene3D" id="3.20.20.70">
    <property type="entry name" value="Aldolase class I"/>
    <property type="match status" value="1"/>
</dbReference>
<evidence type="ECO:0000313" key="9">
    <source>
        <dbReference type="Proteomes" id="UP000594800"/>
    </source>
</evidence>